<dbReference type="InterPro" id="IPR012327">
    <property type="entry name" value="MeTrfase_D12"/>
</dbReference>
<keyword evidence="4 7" id="KW-0808">Transferase</keyword>
<organism evidence="7 8">
    <name type="scientific">Pseudomonas abyssi</name>
    <dbReference type="NCBI Taxonomy" id="170540"/>
    <lineage>
        <taxon>Bacteria</taxon>
        <taxon>Pseudomonadati</taxon>
        <taxon>Pseudomonadota</taxon>
        <taxon>Gammaproteobacteria</taxon>
        <taxon>Pseudomonadales</taxon>
        <taxon>Pseudomonadaceae</taxon>
        <taxon>Pseudomonas</taxon>
    </lineage>
</organism>
<evidence type="ECO:0000313" key="8">
    <source>
        <dbReference type="Proteomes" id="UP000265411"/>
    </source>
</evidence>
<sequence>MYSKKLYSPLRYPGGKAPFAPFIAKVMETNGVKGGHYMEPYAGGAGVALTLLLDGHASHIHINDADPAIHAFWVSVTKHSGALLSLLESTPITIDEWFKWRSILRGEIQASLVEKGFATLFMNRTNRSGILKAGVIGGQKQDGEYKLDARFKKDIVGARIQEIAKHSKNISIYCEDSLGLLNRCSEFLPKKSLIYLDPPYYVKGKGLYRNYYKHDDHIAIAKALQNKAFKWPWVVSYDNTEEICAMYQLSQSLTYGLNYTAQRRYVGNEVMFFSQNTQVPGGDIPQTKAVG</sequence>
<comment type="caution">
    <text evidence="7">The sequence shown here is derived from an EMBL/GenBank/DDBJ whole genome shotgun (WGS) entry which is preliminary data.</text>
</comment>
<dbReference type="GO" id="GO:0032259">
    <property type="term" value="P:methylation"/>
    <property type="evidence" value="ECO:0007669"/>
    <property type="project" value="UniProtKB-KW"/>
</dbReference>
<evidence type="ECO:0000256" key="6">
    <source>
        <dbReference type="ARBA" id="ARBA00047942"/>
    </source>
</evidence>
<dbReference type="PANTHER" id="PTHR30481:SF2">
    <property type="entry name" value="SITE-SPECIFIC DNA-METHYLTRANSFERASE (ADENINE-SPECIFIC)"/>
    <property type="match status" value="1"/>
</dbReference>
<evidence type="ECO:0000256" key="4">
    <source>
        <dbReference type="ARBA" id="ARBA00022679"/>
    </source>
</evidence>
<dbReference type="EC" id="2.1.1.72" evidence="2"/>
<dbReference type="Pfam" id="PF02086">
    <property type="entry name" value="MethyltransfD12"/>
    <property type="match status" value="1"/>
</dbReference>
<keyword evidence="8" id="KW-1185">Reference proteome</keyword>
<dbReference type="PRINTS" id="PR00505">
    <property type="entry name" value="D12N6MTFRASE"/>
</dbReference>
<dbReference type="EMBL" id="LMAZ01000006">
    <property type="protein sequence ID" value="RGP53380.1"/>
    <property type="molecule type" value="Genomic_DNA"/>
</dbReference>
<dbReference type="InterPro" id="IPR023095">
    <property type="entry name" value="Ade_MeTrfase_dom_2"/>
</dbReference>
<reference evidence="7 8" key="1">
    <citation type="journal article" date="2018" name="Syst. Appl. Microbiol.">
        <title>Pseudomonas gallaeciensis sp. nov., isolated from crude-oil-contaminated intertidal sand samples after the Prestige oil spill.</title>
        <authorList>
            <person name="Mulet M."/>
            <person name="Sanchez D."/>
            <person name="Rodriguez A.C."/>
            <person name="Nogales B."/>
            <person name="Bosch R."/>
            <person name="Busquets A."/>
            <person name="Gomila M."/>
            <person name="Lalucat J."/>
            <person name="Garcia-Valdes E."/>
        </authorList>
    </citation>
    <scope>NUCLEOTIDE SEQUENCE [LARGE SCALE GENOMIC DNA]</scope>
    <source>
        <strain evidence="7 8">V113</strain>
    </source>
</reference>
<evidence type="ECO:0000256" key="3">
    <source>
        <dbReference type="ARBA" id="ARBA00022603"/>
    </source>
</evidence>
<gene>
    <name evidence="7" type="ORF">ASB58_16045</name>
</gene>
<dbReference type="PANTHER" id="PTHR30481">
    <property type="entry name" value="DNA ADENINE METHYLASE"/>
    <property type="match status" value="1"/>
</dbReference>
<comment type="catalytic activity">
    <reaction evidence="6">
        <text>a 2'-deoxyadenosine in DNA + S-adenosyl-L-methionine = an N(6)-methyl-2'-deoxyadenosine in DNA + S-adenosyl-L-homocysteine + H(+)</text>
        <dbReference type="Rhea" id="RHEA:15197"/>
        <dbReference type="Rhea" id="RHEA-COMP:12418"/>
        <dbReference type="Rhea" id="RHEA-COMP:12419"/>
        <dbReference type="ChEBI" id="CHEBI:15378"/>
        <dbReference type="ChEBI" id="CHEBI:57856"/>
        <dbReference type="ChEBI" id="CHEBI:59789"/>
        <dbReference type="ChEBI" id="CHEBI:90615"/>
        <dbReference type="ChEBI" id="CHEBI:90616"/>
        <dbReference type="EC" id="2.1.1.72"/>
    </reaction>
</comment>
<dbReference type="GO" id="GO:0043565">
    <property type="term" value="F:sequence-specific DNA binding"/>
    <property type="evidence" value="ECO:0007669"/>
    <property type="project" value="TreeGrafter"/>
</dbReference>
<accession>A0A395QZS0</accession>
<dbReference type="PIRSF" id="PIRSF000398">
    <property type="entry name" value="M_m6A_EcoRV"/>
    <property type="match status" value="1"/>
</dbReference>
<dbReference type="Gene3D" id="1.10.1020.10">
    <property type="entry name" value="Adenine-specific Methyltransferase, Domain 2"/>
    <property type="match status" value="1"/>
</dbReference>
<evidence type="ECO:0000313" key="7">
    <source>
        <dbReference type="EMBL" id="RGP53380.1"/>
    </source>
</evidence>
<evidence type="ECO:0000256" key="1">
    <source>
        <dbReference type="ARBA" id="ARBA00006594"/>
    </source>
</evidence>
<dbReference type="GO" id="GO:0009307">
    <property type="term" value="P:DNA restriction-modification system"/>
    <property type="evidence" value="ECO:0007669"/>
    <property type="project" value="InterPro"/>
</dbReference>
<dbReference type="GO" id="GO:1904047">
    <property type="term" value="F:S-adenosyl-L-methionine binding"/>
    <property type="evidence" value="ECO:0007669"/>
    <property type="project" value="TreeGrafter"/>
</dbReference>
<dbReference type="RefSeq" id="WP_118131640.1">
    <property type="nucleotide sequence ID" value="NZ_LMAZ01000006.1"/>
</dbReference>
<dbReference type="SUPFAM" id="SSF53335">
    <property type="entry name" value="S-adenosyl-L-methionine-dependent methyltransferases"/>
    <property type="match status" value="1"/>
</dbReference>
<evidence type="ECO:0000256" key="5">
    <source>
        <dbReference type="ARBA" id="ARBA00022691"/>
    </source>
</evidence>
<evidence type="ECO:0000256" key="2">
    <source>
        <dbReference type="ARBA" id="ARBA00011900"/>
    </source>
</evidence>
<comment type="similarity">
    <text evidence="1">Belongs to the N(4)/N(6)-methyltransferase family.</text>
</comment>
<dbReference type="GO" id="GO:0009007">
    <property type="term" value="F:site-specific DNA-methyltransferase (adenine-specific) activity"/>
    <property type="evidence" value="ECO:0007669"/>
    <property type="project" value="UniProtKB-EC"/>
</dbReference>
<dbReference type="AlphaFoldDB" id="A0A395QZS0"/>
<dbReference type="InterPro" id="IPR012263">
    <property type="entry name" value="M_m6A_EcoRV"/>
</dbReference>
<keyword evidence="3 7" id="KW-0489">Methyltransferase</keyword>
<keyword evidence="5" id="KW-0949">S-adenosyl-L-methionine</keyword>
<dbReference type="Proteomes" id="UP000265411">
    <property type="component" value="Unassembled WGS sequence"/>
</dbReference>
<dbReference type="Gene3D" id="3.40.50.150">
    <property type="entry name" value="Vaccinia Virus protein VP39"/>
    <property type="match status" value="1"/>
</dbReference>
<dbReference type="GO" id="GO:0006298">
    <property type="term" value="P:mismatch repair"/>
    <property type="evidence" value="ECO:0007669"/>
    <property type="project" value="TreeGrafter"/>
</dbReference>
<dbReference type="OrthoDB" id="9805629at2"/>
<dbReference type="InterPro" id="IPR029063">
    <property type="entry name" value="SAM-dependent_MTases_sf"/>
</dbReference>
<name>A0A395QZS0_9PSED</name>
<protein>
    <recommendedName>
        <fullName evidence="2">site-specific DNA-methyltransferase (adenine-specific)</fullName>
        <ecNumber evidence="2">2.1.1.72</ecNumber>
    </recommendedName>
</protein>
<proteinExistence type="inferred from homology"/>